<keyword evidence="1" id="KW-1133">Transmembrane helix</keyword>
<feature type="transmembrane region" description="Helical" evidence="1">
    <location>
        <begin position="95"/>
        <end position="117"/>
    </location>
</feature>
<dbReference type="Proteomes" id="UP000714275">
    <property type="component" value="Unassembled WGS sequence"/>
</dbReference>
<gene>
    <name evidence="2" type="ORF">EV702DRAFT_1041126</name>
</gene>
<organism evidence="2 3">
    <name type="scientific">Suillus placidus</name>
    <dbReference type="NCBI Taxonomy" id="48579"/>
    <lineage>
        <taxon>Eukaryota</taxon>
        <taxon>Fungi</taxon>
        <taxon>Dikarya</taxon>
        <taxon>Basidiomycota</taxon>
        <taxon>Agaricomycotina</taxon>
        <taxon>Agaricomycetes</taxon>
        <taxon>Agaricomycetidae</taxon>
        <taxon>Boletales</taxon>
        <taxon>Suillineae</taxon>
        <taxon>Suillaceae</taxon>
        <taxon>Suillus</taxon>
    </lineage>
</organism>
<dbReference type="AlphaFoldDB" id="A0A9P7D8K3"/>
<keyword evidence="1" id="KW-0812">Transmembrane</keyword>
<keyword evidence="3" id="KW-1185">Reference proteome</keyword>
<protein>
    <submittedName>
        <fullName evidence="2">Uncharacterized protein</fullName>
    </submittedName>
</protein>
<reference evidence="2" key="1">
    <citation type="journal article" date="2020" name="New Phytol.">
        <title>Comparative genomics reveals dynamic genome evolution in host specialist ectomycorrhizal fungi.</title>
        <authorList>
            <person name="Lofgren L.A."/>
            <person name="Nguyen N.H."/>
            <person name="Vilgalys R."/>
            <person name="Ruytinx J."/>
            <person name="Liao H.L."/>
            <person name="Branco S."/>
            <person name="Kuo A."/>
            <person name="LaButti K."/>
            <person name="Lipzen A."/>
            <person name="Andreopoulos W."/>
            <person name="Pangilinan J."/>
            <person name="Riley R."/>
            <person name="Hundley H."/>
            <person name="Na H."/>
            <person name="Barry K."/>
            <person name="Grigoriev I.V."/>
            <person name="Stajich J.E."/>
            <person name="Kennedy P.G."/>
        </authorList>
    </citation>
    <scope>NUCLEOTIDE SEQUENCE</scope>
    <source>
        <strain evidence="2">DOB743</strain>
    </source>
</reference>
<keyword evidence="1" id="KW-0472">Membrane</keyword>
<name>A0A9P7D8K3_9AGAM</name>
<evidence type="ECO:0000256" key="1">
    <source>
        <dbReference type="SAM" id="Phobius"/>
    </source>
</evidence>
<dbReference type="EMBL" id="JABBWD010000002">
    <property type="protein sequence ID" value="KAG1783464.1"/>
    <property type="molecule type" value="Genomic_DNA"/>
</dbReference>
<evidence type="ECO:0000313" key="2">
    <source>
        <dbReference type="EMBL" id="KAG1783464.1"/>
    </source>
</evidence>
<comment type="caution">
    <text evidence="2">The sequence shown here is derived from an EMBL/GenBank/DDBJ whole genome shotgun (WGS) entry which is preliminary data.</text>
</comment>
<sequence length="127" mass="14465">MEIPKQVIGLQSWYMQPVAQHRVTAQQAHKLKNMLSIAGDEVTQAWYQYLADRTSKICNGESLLKPEIGEVQMEMRWKENSSEIRFERYGSGSGMWDMTITLSIVLASLLILMFANYGPGLARVQPQ</sequence>
<proteinExistence type="predicted"/>
<evidence type="ECO:0000313" key="3">
    <source>
        <dbReference type="Proteomes" id="UP000714275"/>
    </source>
</evidence>
<accession>A0A9P7D8K3</accession>